<evidence type="ECO:0000313" key="3">
    <source>
        <dbReference type="Proteomes" id="UP000704712"/>
    </source>
</evidence>
<protein>
    <submittedName>
        <fullName evidence="2">Uncharacterized protein</fullName>
    </submittedName>
</protein>
<comment type="caution">
    <text evidence="2">The sequence shown here is derived from an EMBL/GenBank/DDBJ whole genome shotgun (WGS) entry which is preliminary data.</text>
</comment>
<feature type="compositionally biased region" description="Basic residues" evidence="1">
    <location>
        <begin position="1"/>
        <end position="10"/>
    </location>
</feature>
<evidence type="ECO:0000313" key="2">
    <source>
        <dbReference type="EMBL" id="KAF4127892.1"/>
    </source>
</evidence>
<dbReference type="AlphaFoldDB" id="A0A8S9TJZ3"/>
<organism evidence="2 3">
    <name type="scientific">Phytophthora infestans</name>
    <name type="common">Potato late blight agent</name>
    <name type="synonym">Botrytis infestans</name>
    <dbReference type="NCBI Taxonomy" id="4787"/>
    <lineage>
        <taxon>Eukaryota</taxon>
        <taxon>Sar</taxon>
        <taxon>Stramenopiles</taxon>
        <taxon>Oomycota</taxon>
        <taxon>Peronosporomycetes</taxon>
        <taxon>Peronosporales</taxon>
        <taxon>Peronosporaceae</taxon>
        <taxon>Phytophthora</taxon>
    </lineage>
</organism>
<name>A0A8S9TJZ3_PHYIN</name>
<evidence type="ECO:0000256" key="1">
    <source>
        <dbReference type="SAM" id="MobiDB-lite"/>
    </source>
</evidence>
<reference evidence="2" key="1">
    <citation type="submission" date="2020-03" db="EMBL/GenBank/DDBJ databases">
        <title>Hybrid Assembly of Korean Phytophthora infestans isolates.</title>
        <authorList>
            <person name="Prokchorchik M."/>
            <person name="Lee Y."/>
            <person name="Seo J."/>
            <person name="Cho J.-H."/>
            <person name="Park Y.-E."/>
            <person name="Jang D.-C."/>
            <person name="Im J.-S."/>
            <person name="Choi J.-G."/>
            <person name="Park H.-J."/>
            <person name="Lee G.-B."/>
            <person name="Lee Y.-G."/>
            <person name="Hong S.-Y."/>
            <person name="Cho K."/>
            <person name="Sohn K.H."/>
        </authorList>
    </citation>
    <scope>NUCLEOTIDE SEQUENCE</scope>
    <source>
        <strain evidence="2">KR_2_A2</strain>
    </source>
</reference>
<accession>A0A8S9TJZ3</accession>
<sequence>MITKLKKQQKKALSSKGSSHFTSSADPAITIEGMPIFLRYQPEDDLDLFRSLARSIGRIFGKWEYLHVRFLEKYPNSKLGANALRCHLKEHSQRRTACVEKQVQQPPSVAQKRIRYLDDLYRYVSPIGTVNGMEGVDYVLGERSLLELYMITISGHSDTDGYDLTGWCDSSGEAVGDRNKMRLDVLSLSESLESGAHVCDSTINIDVSELTTSSQTRCGNILPDWLADTLNQLATPDNRLSGDLAAASDHTKRAECKHECSTERTYPVRCTIGQKEDGI</sequence>
<gene>
    <name evidence="2" type="ORF">GN958_ATG22948</name>
</gene>
<feature type="region of interest" description="Disordered" evidence="1">
    <location>
        <begin position="1"/>
        <end position="24"/>
    </location>
</feature>
<dbReference type="Proteomes" id="UP000704712">
    <property type="component" value="Unassembled WGS sequence"/>
</dbReference>
<proteinExistence type="predicted"/>
<dbReference type="EMBL" id="JAACNO010003216">
    <property type="protein sequence ID" value="KAF4127892.1"/>
    <property type="molecule type" value="Genomic_DNA"/>
</dbReference>